<dbReference type="AlphaFoldDB" id="A0AAN7WU42"/>
<keyword evidence="1" id="KW-0732">Signal</keyword>
<dbReference type="InterPro" id="IPR035940">
    <property type="entry name" value="CAP_sf"/>
</dbReference>
<proteinExistence type="predicted"/>
<evidence type="ECO:0000256" key="1">
    <source>
        <dbReference type="SAM" id="SignalP"/>
    </source>
</evidence>
<evidence type="ECO:0000313" key="3">
    <source>
        <dbReference type="Proteomes" id="UP001306508"/>
    </source>
</evidence>
<accession>A0AAN7WU42</accession>
<feature type="signal peptide" evidence="1">
    <location>
        <begin position="1"/>
        <end position="23"/>
    </location>
</feature>
<protein>
    <submittedName>
        <fullName evidence="2">Uncharacterized protein</fullName>
    </submittedName>
</protein>
<feature type="chain" id="PRO_5043008855" evidence="1">
    <location>
        <begin position="24"/>
        <end position="109"/>
    </location>
</feature>
<reference evidence="3" key="1">
    <citation type="submission" date="2023-07" db="EMBL/GenBank/DDBJ databases">
        <title>A draft genome of Kazachstania heterogenica Y-27499.</title>
        <authorList>
            <person name="Donic C."/>
            <person name="Kralova J.S."/>
            <person name="Fidel L."/>
            <person name="Ben-Dor S."/>
            <person name="Jung S."/>
        </authorList>
    </citation>
    <scope>NUCLEOTIDE SEQUENCE [LARGE SCALE GENOMIC DNA]</scope>
    <source>
        <strain evidence="3">Y27499</strain>
    </source>
</reference>
<organism evidence="2 3">
    <name type="scientific">Arxiozyma heterogenica</name>
    <dbReference type="NCBI Taxonomy" id="278026"/>
    <lineage>
        <taxon>Eukaryota</taxon>
        <taxon>Fungi</taxon>
        <taxon>Dikarya</taxon>
        <taxon>Ascomycota</taxon>
        <taxon>Saccharomycotina</taxon>
        <taxon>Saccharomycetes</taxon>
        <taxon>Saccharomycetales</taxon>
        <taxon>Saccharomycetaceae</taxon>
        <taxon>Arxiozyma</taxon>
    </lineage>
</organism>
<evidence type="ECO:0000313" key="2">
    <source>
        <dbReference type="EMBL" id="KAK5781978.1"/>
    </source>
</evidence>
<dbReference type="EMBL" id="JAWIZZ010000022">
    <property type="protein sequence ID" value="KAK5781978.1"/>
    <property type="molecule type" value="Genomic_DNA"/>
</dbReference>
<keyword evidence="3" id="KW-1185">Reference proteome</keyword>
<dbReference type="SUPFAM" id="SSF55797">
    <property type="entry name" value="PR-1-like"/>
    <property type="match status" value="1"/>
</dbReference>
<comment type="caution">
    <text evidence="2">The sequence shown here is derived from an EMBL/GenBank/DDBJ whole genome shotgun (WGS) entry which is preliminary data.</text>
</comment>
<sequence>MVSSALSLCTALLLAAFSAVSKAQVSYVVSSYTEPFPTYWNPTTTEGEGPIVTVDRIIFNNPYNASNDAKCLLTPEQQAAVLLEHNLYRSMFVDTPNLTWSDALAKRAA</sequence>
<dbReference type="Proteomes" id="UP001306508">
    <property type="component" value="Unassembled WGS sequence"/>
</dbReference>
<gene>
    <name evidence="2" type="ORF">RI543_000464</name>
</gene>
<name>A0AAN7WU42_9SACH</name>